<keyword evidence="3" id="KW-1185">Reference proteome</keyword>
<name>A0A182QDP8_9DIPT</name>
<accession>A0A182QDP8</accession>
<dbReference type="AlphaFoldDB" id="A0A182QDP8"/>
<organism evidence="2 3">
    <name type="scientific">Anopheles farauti</name>
    <dbReference type="NCBI Taxonomy" id="69004"/>
    <lineage>
        <taxon>Eukaryota</taxon>
        <taxon>Metazoa</taxon>
        <taxon>Ecdysozoa</taxon>
        <taxon>Arthropoda</taxon>
        <taxon>Hexapoda</taxon>
        <taxon>Insecta</taxon>
        <taxon>Pterygota</taxon>
        <taxon>Neoptera</taxon>
        <taxon>Endopterygota</taxon>
        <taxon>Diptera</taxon>
        <taxon>Nematocera</taxon>
        <taxon>Culicoidea</taxon>
        <taxon>Culicidae</taxon>
        <taxon>Anophelinae</taxon>
        <taxon>Anopheles</taxon>
    </lineage>
</organism>
<dbReference type="EnsemblMetazoa" id="AFAF008093-RA">
    <property type="protein sequence ID" value="AFAF008093-PA"/>
    <property type="gene ID" value="AFAF008093"/>
</dbReference>
<evidence type="ECO:0000313" key="2">
    <source>
        <dbReference type="EnsemblMetazoa" id="AFAF008093-PA"/>
    </source>
</evidence>
<sequence length="125" mass="13454">MNNSYEYDATMECRENGVLRGAIKHTNRACPESTNFSSERNFASSSSNVAAAAAAAPTLPGDVFWKTNENGDFGGLGAINCVRRISKISVPKVSFTERQNGFAIGRPDKTPAEGAAHRSEDNRVN</sequence>
<dbReference type="EMBL" id="AXCN02001143">
    <property type="status" value="NOT_ANNOTATED_CDS"/>
    <property type="molecule type" value="Genomic_DNA"/>
</dbReference>
<evidence type="ECO:0000256" key="1">
    <source>
        <dbReference type="SAM" id="MobiDB-lite"/>
    </source>
</evidence>
<reference evidence="3" key="1">
    <citation type="submission" date="2014-01" db="EMBL/GenBank/DDBJ databases">
        <title>The Genome Sequence of Anopheles farauti FAR1 (V2).</title>
        <authorList>
            <consortium name="The Broad Institute Genomics Platform"/>
            <person name="Neafsey D.E."/>
            <person name="Besansky N."/>
            <person name="Howell P."/>
            <person name="Walton C."/>
            <person name="Young S.K."/>
            <person name="Zeng Q."/>
            <person name="Gargeya S."/>
            <person name="Fitzgerald M."/>
            <person name="Haas B."/>
            <person name="Abouelleil A."/>
            <person name="Allen A.W."/>
            <person name="Alvarado L."/>
            <person name="Arachchi H.M."/>
            <person name="Berlin A.M."/>
            <person name="Chapman S.B."/>
            <person name="Gainer-Dewar J."/>
            <person name="Goldberg J."/>
            <person name="Griggs A."/>
            <person name="Gujja S."/>
            <person name="Hansen M."/>
            <person name="Howarth C."/>
            <person name="Imamovic A."/>
            <person name="Ireland A."/>
            <person name="Larimer J."/>
            <person name="McCowan C."/>
            <person name="Murphy C."/>
            <person name="Pearson M."/>
            <person name="Poon T.W."/>
            <person name="Priest M."/>
            <person name="Roberts A."/>
            <person name="Saif S."/>
            <person name="Shea T."/>
            <person name="Sisk P."/>
            <person name="Sykes S."/>
            <person name="Wortman J."/>
            <person name="Nusbaum C."/>
            <person name="Birren B."/>
        </authorList>
    </citation>
    <scope>NUCLEOTIDE SEQUENCE [LARGE SCALE GENOMIC DNA]</scope>
    <source>
        <strain evidence="3">FAR1</strain>
    </source>
</reference>
<reference evidence="2" key="2">
    <citation type="submission" date="2020-05" db="UniProtKB">
        <authorList>
            <consortium name="EnsemblMetazoa"/>
        </authorList>
    </citation>
    <scope>IDENTIFICATION</scope>
    <source>
        <strain evidence="2">FAR1</strain>
    </source>
</reference>
<feature type="compositionally biased region" description="Basic and acidic residues" evidence="1">
    <location>
        <begin position="106"/>
        <end position="125"/>
    </location>
</feature>
<dbReference type="VEuPathDB" id="VectorBase:AFAF008093"/>
<proteinExistence type="predicted"/>
<feature type="region of interest" description="Disordered" evidence="1">
    <location>
        <begin position="101"/>
        <end position="125"/>
    </location>
</feature>
<evidence type="ECO:0000313" key="3">
    <source>
        <dbReference type="Proteomes" id="UP000075886"/>
    </source>
</evidence>
<protein>
    <submittedName>
        <fullName evidence="2">Uncharacterized protein</fullName>
    </submittedName>
</protein>
<dbReference type="Proteomes" id="UP000075886">
    <property type="component" value="Unassembled WGS sequence"/>
</dbReference>